<keyword evidence="4" id="KW-1185">Reference proteome</keyword>
<evidence type="ECO:0000313" key="4">
    <source>
        <dbReference type="Proteomes" id="UP001562425"/>
    </source>
</evidence>
<keyword evidence="1" id="KW-0949">S-adenosyl-L-methionine</keyword>
<dbReference type="Proteomes" id="UP001562425">
    <property type="component" value="Unassembled WGS sequence"/>
</dbReference>
<gene>
    <name evidence="3" type="ORF">pipiens_012650</name>
</gene>
<proteinExistence type="predicted"/>
<evidence type="ECO:0000256" key="1">
    <source>
        <dbReference type="ARBA" id="ARBA00022691"/>
    </source>
</evidence>
<dbReference type="Pfam" id="PF17907">
    <property type="entry name" value="AWS"/>
    <property type="match status" value="1"/>
</dbReference>
<feature type="domain" description="AWS" evidence="2">
    <location>
        <begin position="209"/>
        <end position="257"/>
    </location>
</feature>
<accession>A0ABD1D4A7</accession>
<dbReference type="SMART" id="SM00570">
    <property type="entry name" value="AWS"/>
    <property type="match status" value="1"/>
</dbReference>
<name>A0ABD1D4A7_CULPP</name>
<dbReference type="InterPro" id="IPR006560">
    <property type="entry name" value="AWS_dom"/>
</dbReference>
<protein>
    <recommendedName>
        <fullName evidence="2">AWS domain-containing protein</fullName>
    </recommendedName>
</protein>
<dbReference type="SUPFAM" id="SSF82199">
    <property type="entry name" value="SET domain"/>
    <property type="match status" value="1"/>
</dbReference>
<organism evidence="3 4">
    <name type="scientific">Culex pipiens pipiens</name>
    <name type="common">Northern house mosquito</name>
    <dbReference type="NCBI Taxonomy" id="38569"/>
    <lineage>
        <taxon>Eukaryota</taxon>
        <taxon>Metazoa</taxon>
        <taxon>Ecdysozoa</taxon>
        <taxon>Arthropoda</taxon>
        <taxon>Hexapoda</taxon>
        <taxon>Insecta</taxon>
        <taxon>Pterygota</taxon>
        <taxon>Neoptera</taxon>
        <taxon>Endopterygota</taxon>
        <taxon>Diptera</taxon>
        <taxon>Nematocera</taxon>
        <taxon>Culicoidea</taxon>
        <taxon>Culicidae</taxon>
        <taxon>Culicinae</taxon>
        <taxon>Culicini</taxon>
        <taxon>Culex</taxon>
        <taxon>Culex</taxon>
    </lineage>
</organism>
<dbReference type="EMBL" id="JBEHCU010008100">
    <property type="protein sequence ID" value="KAL1388286.1"/>
    <property type="molecule type" value="Genomic_DNA"/>
</dbReference>
<dbReference type="AlphaFoldDB" id="A0ABD1D4A7"/>
<dbReference type="Gene3D" id="2.170.270.10">
    <property type="entry name" value="SET domain"/>
    <property type="match status" value="1"/>
</dbReference>
<dbReference type="InterPro" id="IPR046341">
    <property type="entry name" value="SET_dom_sf"/>
</dbReference>
<evidence type="ECO:0000313" key="3">
    <source>
        <dbReference type="EMBL" id="KAL1388286.1"/>
    </source>
</evidence>
<reference evidence="3 4" key="1">
    <citation type="submission" date="2024-05" db="EMBL/GenBank/DDBJ databases">
        <title>Culex pipiens pipiens assembly and annotation.</title>
        <authorList>
            <person name="Alout H."/>
            <person name="Durand T."/>
        </authorList>
    </citation>
    <scope>NUCLEOTIDE SEQUENCE [LARGE SCALE GENOMIC DNA]</scope>
    <source>
        <strain evidence="3">HA-2024</strain>
        <tissue evidence="3">Whole body</tissue>
    </source>
</reference>
<sequence length="265" mass="30129">MLLLKMLPTVNGVTSLQVFEEFLRTGPVANWCGVTAPVPVGSQLLTTVCPKHSLEQCSININWCFLCCKGGSFICSETCLTTFHLECRQFNQLESRYICEEFDSGRMPLGSGRGRANGHLRTNRIYLYHEGDLDSVTDLKLSGIMERYNEALRVARKIFERLQAEKAHPGIGPGRFELKHPMYVKIKFNKNVAPLSGRNARRRTRSVSEHRRTRTVRTRPCGLESNCINRALLEECNPKSYPAGESCKIQCFKRKQYPALEAKRI</sequence>
<evidence type="ECO:0000259" key="2">
    <source>
        <dbReference type="SMART" id="SM00570"/>
    </source>
</evidence>
<comment type="caution">
    <text evidence="3">The sequence shown here is derived from an EMBL/GenBank/DDBJ whole genome shotgun (WGS) entry which is preliminary data.</text>
</comment>